<dbReference type="EMBL" id="AMGM01000050">
    <property type="protein sequence ID" value="EKB48513.1"/>
    <property type="molecule type" value="Genomic_DNA"/>
</dbReference>
<dbReference type="SUPFAM" id="SSF111369">
    <property type="entry name" value="HlyD-like secretion proteins"/>
    <property type="match status" value="1"/>
</dbReference>
<evidence type="ECO:0000259" key="2">
    <source>
        <dbReference type="Pfam" id="PF25954"/>
    </source>
</evidence>
<dbReference type="Pfam" id="PF25973">
    <property type="entry name" value="BSH_CzcB"/>
    <property type="match status" value="1"/>
</dbReference>
<dbReference type="RefSeq" id="WP_009185876.1">
    <property type="nucleotide sequence ID" value="NZ_AMGM01000050.1"/>
</dbReference>
<dbReference type="Gene3D" id="2.40.30.170">
    <property type="match status" value="1"/>
</dbReference>
<dbReference type="PANTHER" id="PTHR30469">
    <property type="entry name" value="MULTIDRUG RESISTANCE PROTEIN MDTA"/>
    <property type="match status" value="1"/>
</dbReference>
<dbReference type="NCBIfam" id="TIGR01730">
    <property type="entry name" value="RND_mfp"/>
    <property type="match status" value="1"/>
</dbReference>
<organism evidence="5 6">
    <name type="scientific">Cecembia lonarensis (strain CCUG 58316 / KCTC 22772 / LW9)</name>
    <dbReference type="NCBI Taxonomy" id="1225176"/>
    <lineage>
        <taxon>Bacteria</taxon>
        <taxon>Pseudomonadati</taxon>
        <taxon>Bacteroidota</taxon>
        <taxon>Cytophagia</taxon>
        <taxon>Cytophagales</taxon>
        <taxon>Cyclobacteriaceae</taxon>
        <taxon>Cecembia</taxon>
    </lineage>
</organism>
<name>K1LDN8_CECL9</name>
<dbReference type="InterPro" id="IPR006143">
    <property type="entry name" value="RND_pump_MFP"/>
</dbReference>
<protein>
    <submittedName>
        <fullName evidence="5">Cation efflux system protein CusB</fullName>
    </submittedName>
</protein>
<dbReference type="InterPro" id="IPR058647">
    <property type="entry name" value="BSH_CzcB-like"/>
</dbReference>
<keyword evidence="6" id="KW-1185">Reference proteome</keyword>
<dbReference type="AlphaFoldDB" id="K1LDN8"/>
<comment type="caution">
    <text evidence="5">The sequence shown here is derived from an EMBL/GenBank/DDBJ whole genome shotgun (WGS) entry which is preliminary data.</text>
</comment>
<evidence type="ECO:0000313" key="6">
    <source>
        <dbReference type="Proteomes" id="UP000004478"/>
    </source>
</evidence>
<dbReference type="OrthoDB" id="9806939at2"/>
<dbReference type="PANTHER" id="PTHR30469:SF37">
    <property type="entry name" value="RAGD PROTEIN"/>
    <property type="match status" value="1"/>
</dbReference>
<evidence type="ECO:0000256" key="1">
    <source>
        <dbReference type="ARBA" id="ARBA00009477"/>
    </source>
</evidence>
<evidence type="ECO:0000259" key="4">
    <source>
        <dbReference type="Pfam" id="PF25989"/>
    </source>
</evidence>
<dbReference type="InterPro" id="IPR058792">
    <property type="entry name" value="Beta-barrel_RND_2"/>
</dbReference>
<proteinExistence type="inferred from homology"/>
<reference evidence="5 6" key="1">
    <citation type="journal article" date="2012" name="J. Bacteriol.">
        <title>Draft Genome Sequence of Cecembia lonarensis Strain LW9T, Isolated from Lonar Lake, a Haloalkaline Lake in India.</title>
        <authorList>
            <person name="Shivaji S."/>
            <person name="Ara S."/>
            <person name="Singh A."/>
            <person name="Pinnaka A.K."/>
        </authorList>
    </citation>
    <scope>NUCLEOTIDE SEQUENCE [LARGE SCALE GENOMIC DNA]</scope>
    <source>
        <strain evidence="5 6">LW9</strain>
    </source>
</reference>
<feature type="domain" description="CusB-like beta-barrel" evidence="2">
    <location>
        <begin position="208"/>
        <end position="279"/>
    </location>
</feature>
<accession>K1LDN8</accession>
<dbReference type="Gene3D" id="2.40.420.20">
    <property type="match status" value="1"/>
</dbReference>
<evidence type="ECO:0000259" key="3">
    <source>
        <dbReference type="Pfam" id="PF25973"/>
    </source>
</evidence>
<dbReference type="InterPro" id="IPR058637">
    <property type="entry name" value="YknX-like_C"/>
</dbReference>
<dbReference type="Gene3D" id="1.10.287.470">
    <property type="entry name" value="Helix hairpin bin"/>
    <property type="match status" value="1"/>
</dbReference>
<sequence length="358" mass="40270">MNRKIYHFLIGISFLQFSCNSGEQQTSEAEDIRSAFKLAREAVETELKLPAELLPYEKAEIHTKLDAYVQRVLVDIGDKVKKGQVLVTLDAPEIKSKTAEANTKLLEAEAKYRASEDRYIRILNASKTQGAISEADIIALKNTYQADSAFLQAAKLMAQSYREQQDYLNIRAPFDGIITSRDVDAGDFVNQNQNRTMLTLERPDRLRLRVHVPEAYVQTAPDSEILSFTTDGLSNRAFEAKLARKSGSINPQTRTEIWEYEFDNKEGVLKPGMYAMVALLLNRAEDSFVVPAAAVATTLEKKFVIRVKDGIMEWVDVRTGISKNSKTEIFGELNTGDILLSRASDELKQGQKIEYTVD</sequence>
<dbReference type="Proteomes" id="UP000004478">
    <property type="component" value="Unassembled WGS sequence"/>
</dbReference>
<feature type="domain" description="CzcB-like barrel-sandwich hybrid" evidence="3">
    <location>
        <begin position="59"/>
        <end position="194"/>
    </location>
</feature>
<comment type="similarity">
    <text evidence="1">Belongs to the membrane fusion protein (MFP) (TC 8.A.1) family.</text>
</comment>
<dbReference type="Gene3D" id="2.40.50.100">
    <property type="match status" value="1"/>
</dbReference>
<dbReference type="GO" id="GO:0015562">
    <property type="term" value="F:efflux transmembrane transporter activity"/>
    <property type="evidence" value="ECO:0007669"/>
    <property type="project" value="TreeGrafter"/>
</dbReference>
<dbReference type="Pfam" id="PF25954">
    <property type="entry name" value="Beta-barrel_RND_2"/>
    <property type="match status" value="1"/>
</dbReference>
<evidence type="ECO:0000313" key="5">
    <source>
        <dbReference type="EMBL" id="EKB48513.1"/>
    </source>
</evidence>
<feature type="domain" description="YknX-like C-terminal permuted SH3-like" evidence="4">
    <location>
        <begin position="289"/>
        <end position="354"/>
    </location>
</feature>
<dbReference type="Pfam" id="PF25989">
    <property type="entry name" value="YknX_C"/>
    <property type="match status" value="1"/>
</dbReference>
<gene>
    <name evidence="5" type="primary">cusB_2</name>
    <name evidence="5" type="ORF">B879_02854</name>
</gene>
<dbReference type="GO" id="GO:1990281">
    <property type="term" value="C:efflux pump complex"/>
    <property type="evidence" value="ECO:0007669"/>
    <property type="project" value="TreeGrafter"/>
</dbReference>